<evidence type="ECO:0000256" key="4">
    <source>
        <dbReference type="ARBA" id="ARBA00022679"/>
    </source>
</evidence>
<dbReference type="GO" id="GO:0071972">
    <property type="term" value="F:peptidoglycan L,D-transpeptidase activity"/>
    <property type="evidence" value="ECO:0007669"/>
    <property type="project" value="TreeGrafter"/>
</dbReference>
<evidence type="ECO:0000256" key="7">
    <source>
        <dbReference type="ARBA" id="ARBA00022984"/>
    </source>
</evidence>
<feature type="active site" description="Nucleophile" evidence="9">
    <location>
        <position position="234"/>
    </location>
</feature>
<dbReference type="GO" id="GO:0016757">
    <property type="term" value="F:glycosyltransferase activity"/>
    <property type="evidence" value="ECO:0007669"/>
    <property type="project" value="UniProtKB-KW"/>
</dbReference>
<dbReference type="InterPro" id="IPR038063">
    <property type="entry name" value="Transpep_catalytic_dom"/>
</dbReference>
<evidence type="ECO:0000256" key="6">
    <source>
        <dbReference type="ARBA" id="ARBA00022960"/>
    </source>
</evidence>
<name>A0A4V1RV36_9HYPH</name>
<proteinExistence type="inferred from homology"/>
<feature type="domain" description="L,D-TPase catalytic" evidence="11">
    <location>
        <begin position="129"/>
        <end position="258"/>
    </location>
</feature>
<comment type="similarity">
    <text evidence="2">Belongs to the YkuD family.</text>
</comment>
<organism evidence="12 13">
    <name type="scientific">Lichenibacterium minor</name>
    <dbReference type="NCBI Taxonomy" id="2316528"/>
    <lineage>
        <taxon>Bacteria</taxon>
        <taxon>Pseudomonadati</taxon>
        <taxon>Pseudomonadota</taxon>
        <taxon>Alphaproteobacteria</taxon>
        <taxon>Hyphomicrobiales</taxon>
        <taxon>Lichenihabitantaceae</taxon>
        <taxon>Lichenibacterium</taxon>
    </lineage>
</organism>
<dbReference type="InterPro" id="IPR005490">
    <property type="entry name" value="LD_TPept_cat_dom"/>
</dbReference>
<keyword evidence="3" id="KW-0328">Glycosyltransferase</keyword>
<dbReference type="Gene3D" id="2.40.440.10">
    <property type="entry name" value="L,D-transpeptidase catalytic domain-like"/>
    <property type="match status" value="1"/>
</dbReference>
<evidence type="ECO:0000256" key="1">
    <source>
        <dbReference type="ARBA" id="ARBA00004752"/>
    </source>
</evidence>
<dbReference type="GO" id="GO:0018104">
    <property type="term" value="P:peptidoglycan-protein cross-linking"/>
    <property type="evidence" value="ECO:0007669"/>
    <property type="project" value="TreeGrafter"/>
</dbReference>
<comment type="pathway">
    <text evidence="1 9">Cell wall biogenesis; peptidoglycan biosynthesis.</text>
</comment>
<reference evidence="12 13" key="2">
    <citation type="submission" date="2019-02" db="EMBL/GenBank/DDBJ databases">
        <title>'Lichenibacterium ramalinii' gen. nov. sp. nov., 'Lichenibacterium minor' gen. nov. sp. nov.</title>
        <authorList>
            <person name="Pankratov T."/>
        </authorList>
    </citation>
    <scope>NUCLEOTIDE SEQUENCE [LARGE SCALE GENOMIC DNA]</scope>
    <source>
        <strain evidence="12 13">RmlP026</strain>
    </source>
</reference>
<dbReference type="AlphaFoldDB" id="A0A4V1RV36"/>
<accession>A0A4V1RV36</accession>
<keyword evidence="13" id="KW-1185">Reference proteome</keyword>
<dbReference type="RefSeq" id="WP_129224225.1">
    <property type="nucleotide sequence ID" value="NZ_QYBB01000003.1"/>
</dbReference>
<dbReference type="UniPathway" id="UPA00219"/>
<dbReference type="SUPFAM" id="SSF141523">
    <property type="entry name" value="L,D-transpeptidase catalytic domain-like"/>
    <property type="match status" value="1"/>
</dbReference>
<dbReference type="GO" id="GO:0071555">
    <property type="term" value="P:cell wall organization"/>
    <property type="evidence" value="ECO:0007669"/>
    <property type="project" value="UniProtKB-UniRule"/>
</dbReference>
<dbReference type="PANTHER" id="PTHR30582:SF24">
    <property type="entry name" value="L,D-TRANSPEPTIDASE ERFK_SRFK-RELATED"/>
    <property type="match status" value="1"/>
</dbReference>
<sequence length="258" mass="27289">MITGNESRPAAHPRIPPPYFPARVAPVQGPDGRSSLATHARPPEGAAPRGRGAYAAEAEPADAAPAYRGPAPSGYDSVGFGGASPVSSGYGRAPRAAYVPAAYGEAPRAELDPVYRRQEVAYSGGQAPGTVVIDTADKFLYLVEGAGHALRYGIGVAKPGFLWSGTHTITRMAEWPDWTPPAEMLGRRPDLPRHMDGGLANPLGARAMYLGSTLYRIHGTNEPDTIGTNVSSGCIRLRNEDVTDLYGRVRVGTRVVVM</sequence>
<evidence type="ECO:0000256" key="5">
    <source>
        <dbReference type="ARBA" id="ARBA00022801"/>
    </source>
</evidence>
<reference evidence="12 13" key="1">
    <citation type="submission" date="2018-12" db="EMBL/GenBank/DDBJ databases">
        <authorList>
            <person name="Grouzdev D.S."/>
            <person name="Krutkina M.S."/>
        </authorList>
    </citation>
    <scope>NUCLEOTIDE SEQUENCE [LARGE SCALE GENOMIC DNA]</scope>
    <source>
        <strain evidence="12 13">RmlP026</strain>
    </source>
</reference>
<dbReference type="GO" id="GO:0008360">
    <property type="term" value="P:regulation of cell shape"/>
    <property type="evidence" value="ECO:0007669"/>
    <property type="project" value="UniProtKB-UniRule"/>
</dbReference>
<dbReference type="Pfam" id="PF03734">
    <property type="entry name" value="YkuD"/>
    <property type="match status" value="1"/>
</dbReference>
<feature type="active site" description="Proton donor/acceptor" evidence="9">
    <location>
        <position position="218"/>
    </location>
</feature>
<keyword evidence="4" id="KW-0808">Transferase</keyword>
<protein>
    <submittedName>
        <fullName evidence="12">L,D-transpeptidase</fullName>
    </submittedName>
</protein>
<dbReference type="InterPro" id="IPR050979">
    <property type="entry name" value="LD-transpeptidase"/>
</dbReference>
<evidence type="ECO:0000256" key="10">
    <source>
        <dbReference type="SAM" id="MobiDB-lite"/>
    </source>
</evidence>
<keyword evidence="6 9" id="KW-0133">Cell shape</keyword>
<dbReference type="EMBL" id="QYBB01000003">
    <property type="protein sequence ID" value="RYC33284.1"/>
    <property type="molecule type" value="Genomic_DNA"/>
</dbReference>
<dbReference type="PROSITE" id="PS52029">
    <property type="entry name" value="LD_TPASE"/>
    <property type="match status" value="1"/>
</dbReference>
<keyword evidence="5" id="KW-0378">Hydrolase</keyword>
<evidence type="ECO:0000313" key="12">
    <source>
        <dbReference type="EMBL" id="RYC33284.1"/>
    </source>
</evidence>
<dbReference type="PANTHER" id="PTHR30582">
    <property type="entry name" value="L,D-TRANSPEPTIDASE"/>
    <property type="match status" value="1"/>
</dbReference>
<feature type="region of interest" description="Disordered" evidence="10">
    <location>
        <begin position="1"/>
        <end position="69"/>
    </location>
</feature>
<keyword evidence="7 9" id="KW-0573">Peptidoglycan synthesis</keyword>
<evidence type="ECO:0000256" key="8">
    <source>
        <dbReference type="ARBA" id="ARBA00023316"/>
    </source>
</evidence>
<evidence type="ECO:0000256" key="3">
    <source>
        <dbReference type="ARBA" id="ARBA00022676"/>
    </source>
</evidence>
<dbReference type="CDD" id="cd16913">
    <property type="entry name" value="YkuD_like"/>
    <property type="match status" value="1"/>
</dbReference>
<keyword evidence="8 9" id="KW-0961">Cell wall biogenesis/degradation</keyword>
<evidence type="ECO:0000256" key="9">
    <source>
        <dbReference type="PROSITE-ProRule" id="PRU01373"/>
    </source>
</evidence>
<dbReference type="GO" id="GO:0005576">
    <property type="term" value="C:extracellular region"/>
    <property type="evidence" value="ECO:0007669"/>
    <property type="project" value="TreeGrafter"/>
</dbReference>
<evidence type="ECO:0000313" key="13">
    <source>
        <dbReference type="Proteomes" id="UP000290759"/>
    </source>
</evidence>
<comment type="caution">
    <text evidence="12">The sequence shown here is derived from an EMBL/GenBank/DDBJ whole genome shotgun (WGS) entry which is preliminary data.</text>
</comment>
<feature type="compositionally biased region" description="Low complexity" evidence="10">
    <location>
        <begin position="43"/>
        <end position="69"/>
    </location>
</feature>
<dbReference type="OrthoDB" id="8446117at2"/>
<evidence type="ECO:0000256" key="2">
    <source>
        <dbReference type="ARBA" id="ARBA00005992"/>
    </source>
</evidence>
<dbReference type="FunFam" id="2.40.440.10:FF:000002">
    <property type="entry name" value="L,D-transpeptidase ErfK/SrfK"/>
    <property type="match status" value="1"/>
</dbReference>
<dbReference type="Proteomes" id="UP000290759">
    <property type="component" value="Unassembled WGS sequence"/>
</dbReference>
<gene>
    <name evidence="12" type="ORF">D3273_04655</name>
</gene>
<evidence type="ECO:0000259" key="11">
    <source>
        <dbReference type="PROSITE" id="PS52029"/>
    </source>
</evidence>